<evidence type="ECO:0000313" key="1">
    <source>
        <dbReference type="EMBL" id="KKL17762.1"/>
    </source>
</evidence>
<name>A0A0F9BV06_9ZZZZ</name>
<proteinExistence type="predicted"/>
<comment type="caution">
    <text evidence="1">The sequence shown here is derived from an EMBL/GenBank/DDBJ whole genome shotgun (WGS) entry which is preliminary data.</text>
</comment>
<gene>
    <name evidence="1" type="ORF">LCGC14_2482330</name>
</gene>
<sequence length="76" mass="8017">MSGTPIDIAAFDPGLSATGFVVVRVSRPSHLGDEASPNQPYIPNGGSIEILDHTTIRSRAKDDLPARILGLKVHVA</sequence>
<protein>
    <submittedName>
        <fullName evidence="1">Uncharacterized protein</fullName>
    </submittedName>
</protein>
<accession>A0A0F9BV06</accession>
<dbReference type="EMBL" id="LAZR01039133">
    <property type="protein sequence ID" value="KKL17762.1"/>
    <property type="molecule type" value="Genomic_DNA"/>
</dbReference>
<reference evidence="1" key="1">
    <citation type="journal article" date="2015" name="Nature">
        <title>Complex archaea that bridge the gap between prokaryotes and eukaryotes.</title>
        <authorList>
            <person name="Spang A."/>
            <person name="Saw J.H."/>
            <person name="Jorgensen S.L."/>
            <person name="Zaremba-Niedzwiedzka K."/>
            <person name="Martijn J."/>
            <person name="Lind A.E."/>
            <person name="van Eijk R."/>
            <person name="Schleper C."/>
            <person name="Guy L."/>
            <person name="Ettema T.J."/>
        </authorList>
    </citation>
    <scope>NUCLEOTIDE SEQUENCE</scope>
</reference>
<organism evidence="1">
    <name type="scientific">marine sediment metagenome</name>
    <dbReference type="NCBI Taxonomy" id="412755"/>
    <lineage>
        <taxon>unclassified sequences</taxon>
        <taxon>metagenomes</taxon>
        <taxon>ecological metagenomes</taxon>
    </lineage>
</organism>
<dbReference type="AlphaFoldDB" id="A0A0F9BV06"/>
<feature type="non-terminal residue" evidence="1">
    <location>
        <position position="76"/>
    </location>
</feature>